<keyword evidence="12" id="KW-1185">Reference proteome</keyword>
<name>A0A0Q9YKQ1_9GAMM</name>
<evidence type="ECO:0000259" key="9">
    <source>
        <dbReference type="Pfam" id="PF03372"/>
    </source>
</evidence>
<proteinExistence type="predicted"/>
<dbReference type="EMBL" id="LKHV02000001">
    <property type="protein sequence ID" value="MCS5709141.1"/>
    <property type="molecule type" value="Genomic_DNA"/>
</dbReference>
<dbReference type="PANTHER" id="PTHR15822">
    <property type="entry name" value="TRAF AND TNF RECEPTOR-ASSOCIATED PROTEIN"/>
    <property type="match status" value="1"/>
</dbReference>
<keyword evidence="8" id="KW-0234">DNA repair</keyword>
<keyword evidence="3" id="KW-0540">Nuclease</keyword>
<dbReference type="Pfam" id="PF03372">
    <property type="entry name" value="Exo_endo_phos"/>
    <property type="match status" value="1"/>
</dbReference>
<dbReference type="Gene3D" id="3.60.10.10">
    <property type="entry name" value="Endonuclease/exonuclease/phosphatase"/>
    <property type="match status" value="1"/>
</dbReference>
<feature type="domain" description="Endonuclease/exonuclease/phosphatase" evidence="9">
    <location>
        <begin position="55"/>
        <end position="301"/>
    </location>
</feature>
<dbReference type="InterPro" id="IPR005135">
    <property type="entry name" value="Endo/exonuclease/phosphatase"/>
</dbReference>
<dbReference type="GO" id="GO:0070260">
    <property type="term" value="F:5'-tyrosyl-DNA phosphodiesterase activity"/>
    <property type="evidence" value="ECO:0007669"/>
    <property type="project" value="TreeGrafter"/>
</dbReference>
<keyword evidence="7" id="KW-0460">Magnesium</keyword>
<evidence type="ECO:0000256" key="1">
    <source>
        <dbReference type="ARBA" id="ARBA00001936"/>
    </source>
</evidence>
<keyword evidence="6" id="KW-0378">Hydrolase</keyword>
<dbReference type="GO" id="GO:0003697">
    <property type="term" value="F:single-stranded DNA binding"/>
    <property type="evidence" value="ECO:0007669"/>
    <property type="project" value="TreeGrafter"/>
</dbReference>
<evidence type="ECO:0000313" key="11">
    <source>
        <dbReference type="EMBL" id="MCS5709141.1"/>
    </source>
</evidence>
<dbReference type="SUPFAM" id="SSF56219">
    <property type="entry name" value="DNase I-like"/>
    <property type="match status" value="1"/>
</dbReference>
<sequence>MGKDTIPYEIKTKPLFTHALKPVKFIKSWLSWFGNWKSASSPPIKLPSPEQLKVLSYNLWGAPQDAKNPYFQFKQRSQAVLKLISTIDADVICLQEVSRDWADKLLADPFIRKNFYSTDFNTDRVHSYFGLSQITLSKFPIISATAYGLPGYEIYSLLNTQIQFGTQTISVNNVHLHSGKEHSSFRIAQLETIFNILTSQEQSDSTLIAGDFNFGDNWDENSVLDSAPMPLTDIWKHLKDNDPGYTEDSHINIMRFNLKGCHKQERFDRILVQSNTMDATDIKLIGQAPIDPDAQIWPSDHFGLLARFDIHSRKEVISSNSSSSKSR</sequence>
<dbReference type="InterPro" id="IPR036691">
    <property type="entry name" value="Endo/exonu/phosph_ase_sf"/>
</dbReference>
<dbReference type="AlphaFoldDB" id="A0A0Q9YKQ1"/>
<evidence type="ECO:0000256" key="7">
    <source>
        <dbReference type="ARBA" id="ARBA00022842"/>
    </source>
</evidence>
<dbReference type="EMBL" id="LKHV01000010">
    <property type="protein sequence ID" value="KRG17930.1"/>
    <property type="molecule type" value="Genomic_DNA"/>
</dbReference>
<evidence type="ECO:0000256" key="8">
    <source>
        <dbReference type="ARBA" id="ARBA00023204"/>
    </source>
</evidence>
<comment type="cofactor">
    <cofactor evidence="2">
        <name>Mg(2+)</name>
        <dbReference type="ChEBI" id="CHEBI:18420"/>
    </cofactor>
</comment>
<dbReference type="GO" id="GO:0004527">
    <property type="term" value="F:exonuclease activity"/>
    <property type="evidence" value="ECO:0007669"/>
    <property type="project" value="UniProtKB-KW"/>
</dbReference>
<dbReference type="STRING" id="437022.CC99x_01886"/>
<dbReference type="RefSeq" id="WP_057624994.1">
    <property type="nucleotide sequence ID" value="NZ_LKHV02000001.1"/>
</dbReference>
<dbReference type="GO" id="GO:0046872">
    <property type="term" value="F:metal ion binding"/>
    <property type="evidence" value="ECO:0007669"/>
    <property type="project" value="UniProtKB-KW"/>
</dbReference>
<evidence type="ECO:0000256" key="3">
    <source>
        <dbReference type="ARBA" id="ARBA00022722"/>
    </source>
</evidence>
<evidence type="ECO:0000256" key="4">
    <source>
        <dbReference type="ARBA" id="ARBA00022723"/>
    </source>
</evidence>
<dbReference type="Proteomes" id="UP000051494">
    <property type="component" value="Unassembled WGS sequence"/>
</dbReference>
<evidence type="ECO:0000313" key="10">
    <source>
        <dbReference type="EMBL" id="KRG17930.1"/>
    </source>
</evidence>
<organism evidence="10">
    <name type="scientific">Candidatus Berkiella cookevillensis</name>
    <dbReference type="NCBI Taxonomy" id="437022"/>
    <lineage>
        <taxon>Bacteria</taxon>
        <taxon>Pseudomonadati</taxon>
        <taxon>Pseudomonadota</taxon>
        <taxon>Gammaproteobacteria</taxon>
        <taxon>Candidatus Berkiellales</taxon>
        <taxon>Candidatus Berkiellaceae</taxon>
        <taxon>Candidatus Berkiella</taxon>
    </lineage>
</organism>
<evidence type="ECO:0000313" key="12">
    <source>
        <dbReference type="Proteomes" id="UP000051494"/>
    </source>
</evidence>
<protein>
    <submittedName>
        <fullName evidence="10 11">Endonuclease/exonuclease/phosphatase family protein</fullName>
    </submittedName>
</protein>
<reference evidence="10" key="1">
    <citation type="submission" date="2015-09" db="EMBL/GenBank/DDBJ databases">
        <title>Draft Genome Sequences of Two Novel Amoeba-resistant Intranuclear Bacteria, Candidatus Berkiella cookevillensis and Candidatus Berkiella aquae.</title>
        <authorList>
            <person name="Mehari Y.T."/>
            <person name="Arivett B.A."/>
            <person name="Farone A.L."/>
            <person name="Gunderson J.H."/>
            <person name="Farone M.B."/>
        </authorList>
    </citation>
    <scope>NUCLEOTIDE SEQUENCE [LARGE SCALE GENOMIC DNA]</scope>
    <source>
        <strain evidence="10">CC99</strain>
    </source>
</reference>
<evidence type="ECO:0000256" key="5">
    <source>
        <dbReference type="ARBA" id="ARBA00022763"/>
    </source>
</evidence>
<comment type="caution">
    <text evidence="10">The sequence shown here is derived from an EMBL/GenBank/DDBJ whole genome shotgun (WGS) entry which is preliminary data.</text>
</comment>
<gene>
    <name evidence="11" type="ORF">CC99x_009510</name>
    <name evidence="10" type="ORF">CC99x_01886</name>
</gene>
<dbReference type="GO" id="GO:0005737">
    <property type="term" value="C:cytoplasm"/>
    <property type="evidence" value="ECO:0007669"/>
    <property type="project" value="TreeGrafter"/>
</dbReference>
<dbReference type="OrthoDB" id="9812856at2"/>
<keyword evidence="10" id="KW-0269">Exonuclease</keyword>
<reference evidence="11" key="3">
    <citation type="submission" date="2021-06" db="EMBL/GenBank/DDBJ databases">
        <title>Genomic Description and Analysis of Intracellular Bacteria, Candidatus Berkiella cookevillensis and Candidatus Berkiella aquae.</title>
        <authorList>
            <person name="Kidane D.T."/>
            <person name="Mehari Y.T."/>
            <person name="Rice F.C."/>
            <person name="Arivett B.A."/>
            <person name="Farone A.L."/>
            <person name="Berk S.G."/>
            <person name="Farone M.B."/>
        </authorList>
    </citation>
    <scope>NUCLEOTIDE SEQUENCE</scope>
    <source>
        <strain evidence="11">CC99</strain>
    </source>
</reference>
<keyword evidence="5" id="KW-0227">DNA damage</keyword>
<comment type="cofactor">
    <cofactor evidence="1">
        <name>Mn(2+)</name>
        <dbReference type="ChEBI" id="CHEBI:29035"/>
    </cofactor>
</comment>
<dbReference type="GO" id="GO:0004519">
    <property type="term" value="F:endonuclease activity"/>
    <property type="evidence" value="ECO:0007669"/>
    <property type="project" value="UniProtKB-KW"/>
</dbReference>
<evidence type="ECO:0000256" key="6">
    <source>
        <dbReference type="ARBA" id="ARBA00022801"/>
    </source>
</evidence>
<accession>A0A0Q9YKQ1</accession>
<evidence type="ECO:0000256" key="2">
    <source>
        <dbReference type="ARBA" id="ARBA00001946"/>
    </source>
</evidence>
<dbReference type="InterPro" id="IPR051547">
    <property type="entry name" value="TDP2-like"/>
</dbReference>
<keyword evidence="10" id="KW-0255">Endonuclease</keyword>
<dbReference type="PANTHER" id="PTHR15822:SF4">
    <property type="entry name" value="TYROSYL-DNA PHOSPHODIESTERASE 2"/>
    <property type="match status" value="1"/>
</dbReference>
<dbReference type="CDD" id="cd09080">
    <property type="entry name" value="TDP2"/>
    <property type="match status" value="1"/>
</dbReference>
<dbReference type="GO" id="GO:0006302">
    <property type="term" value="P:double-strand break repair"/>
    <property type="evidence" value="ECO:0007669"/>
    <property type="project" value="TreeGrafter"/>
</dbReference>
<keyword evidence="4" id="KW-0479">Metal-binding</keyword>
<reference evidence="11" key="2">
    <citation type="journal article" date="2016" name="Genome Announc.">
        <title>Draft Genome Sequences of Two Novel Amoeba-Resistant Intranuclear Bacteria, 'Candidatus Berkiella cookevillensis' and 'Candidatus Berkiella aquae'.</title>
        <authorList>
            <person name="Mehari Y.T."/>
            <person name="Arivett B.A."/>
            <person name="Farone A.L."/>
            <person name="Gunderson J.H."/>
            <person name="Farone M.B."/>
        </authorList>
    </citation>
    <scope>NUCLEOTIDE SEQUENCE</scope>
    <source>
        <strain evidence="11">CC99</strain>
    </source>
</reference>